<dbReference type="HOGENOM" id="CLU_3285221_0_0_10"/>
<name>U2CWH8_9BACE</name>
<dbReference type="EMBL" id="AWSV01000013">
    <property type="protein sequence ID" value="ERI88910.1"/>
    <property type="molecule type" value="Genomic_DNA"/>
</dbReference>
<dbReference type="Proteomes" id="UP000016496">
    <property type="component" value="Unassembled WGS sequence"/>
</dbReference>
<proteinExistence type="predicted"/>
<organism evidence="1 2">
    <name type="scientific">Bacteroides pyogenes F0041</name>
    <dbReference type="NCBI Taxonomy" id="1321819"/>
    <lineage>
        <taxon>Bacteria</taxon>
        <taxon>Pseudomonadati</taxon>
        <taxon>Bacteroidota</taxon>
        <taxon>Bacteroidia</taxon>
        <taxon>Bacteroidales</taxon>
        <taxon>Bacteroidaceae</taxon>
        <taxon>Bacteroides</taxon>
    </lineage>
</organism>
<reference evidence="1 2" key="1">
    <citation type="submission" date="2013-08" db="EMBL/GenBank/DDBJ databases">
        <authorList>
            <person name="Weinstock G."/>
            <person name="Sodergren E."/>
            <person name="Wylie T."/>
            <person name="Fulton L."/>
            <person name="Fulton R."/>
            <person name="Fronick C."/>
            <person name="O'Laughlin M."/>
            <person name="Godfrey J."/>
            <person name="Miner T."/>
            <person name="Herter B."/>
            <person name="Appelbaum E."/>
            <person name="Cordes M."/>
            <person name="Lek S."/>
            <person name="Wollam A."/>
            <person name="Pepin K.H."/>
            <person name="Palsikar V.B."/>
            <person name="Mitreva M."/>
            <person name="Wilson R.K."/>
        </authorList>
    </citation>
    <scope>NUCLEOTIDE SEQUENCE [LARGE SCALE GENOMIC DNA]</scope>
    <source>
        <strain evidence="1 2">F0041</strain>
    </source>
</reference>
<gene>
    <name evidence="1" type="ORF">HMPREF1981_00226</name>
</gene>
<accession>U2CWH8</accession>
<evidence type="ECO:0000313" key="2">
    <source>
        <dbReference type="Proteomes" id="UP000016496"/>
    </source>
</evidence>
<comment type="caution">
    <text evidence="1">The sequence shown here is derived from an EMBL/GenBank/DDBJ whole genome shotgun (WGS) entry which is preliminary data.</text>
</comment>
<sequence>MSGLSRTNSLAVLLFYNSCLLSAELSVATALFKTTIISKI</sequence>
<evidence type="ECO:0000313" key="1">
    <source>
        <dbReference type="EMBL" id="ERI88910.1"/>
    </source>
</evidence>
<dbReference type="AlphaFoldDB" id="U2CWH8"/>
<protein>
    <submittedName>
        <fullName evidence="1">Uncharacterized protein</fullName>
    </submittedName>
</protein>